<evidence type="ECO:0000256" key="6">
    <source>
        <dbReference type="ARBA" id="ARBA00023125"/>
    </source>
</evidence>
<evidence type="ECO:0000313" key="9">
    <source>
        <dbReference type="EMBL" id="RPB09822.1"/>
    </source>
</evidence>
<dbReference type="FunCoup" id="A0A3N4KKK3">
    <property type="interactions" value="609"/>
</dbReference>
<evidence type="ECO:0000256" key="2">
    <source>
        <dbReference type="ARBA" id="ARBA00022670"/>
    </source>
</evidence>
<keyword evidence="10" id="KW-1185">Reference proteome</keyword>
<evidence type="ECO:0000313" key="10">
    <source>
        <dbReference type="Proteomes" id="UP000277580"/>
    </source>
</evidence>
<dbReference type="InterPro" id="IPR036590">
    <property type="entry name" value="SRAP-like"/>
</dbReference>
<dbReference type="GO" id="GO:0003697">
    <property type="term" value="F:single-stranded DNA binding"/>
    <property type="evidence" value="ECO:0007669"/>
    <property type="project" value="InterPro"/>
</dbReference>
<dbReference type="InParanoid" id="A0A3N4KKK3"/>
<keyword evidence="7" id="KW-0456">Lyase</keyword>
<dbReference type="GO" id="GO:0016829">
    <property type="term" value="F:lyase activity"/>
    <property type="evidence" value="ECO:0007669"/>
    <property type="project" value="UniProtKB-KW"/>
</dbReference>
<dbReference type="STRING" id="1392247.A0A3N4KKK3"/>
<evidence type="ECO:0000256" key="4">
    <source>
        <dbReference type="ARBA" id="ARBA00022801"/>
    </source>
</evidence>
<dbReference type="PANTHER" id="PTHR13604">
    <property type="entry name" value="DC12-RELATED"/>
    <property type="match status" value="1"/>
</dbReference>
<reference evidence="9 10" key="1">
    <citation type="journal article" date="2018" name="Nat. Ecol. Evol.">
        <title>Pezizomycetes genomes reveal the molecular basis of ectomycorrhizal truffle lifestyle.</title>
        <authorList>
            <person name="Murat C."/>
            <person name="Payen T."/>
            <person name="Noel B."/>
            <person name="Kuo A."/>
            <person name="Morin E."/>
            <person name="Chen J."/>
            <person name="Kohler A."/>
            <person name="Krizsan K."/>
            <person name="Balestrini R."/>
            <person name="Da Silva C."/>
            <person name="Montanini B."/>
            <person name="Hainaut M."/>
            <person name="Levati E."/>
            <person name="Barry K.W."/>
            <person name="Belfiori B."/>
            <person name="Cichocki N."/>
            <person name="Clum A."/>
            <person name="Dockter R.B."/>
            <person name="Fauchery L."/>
            <person name="Guy J."/>
            <person name="Iotti M."/>
            <person name="Le Tacon F."/>
            <person name="Lindquist E.A."/>
            <person name="Lipzen A."/>
            <person name="Malagnac F."/>
            <person name="Mello A."/>
            <person name="Molinier V."/>
            <person name="Miyauchi S."/>
            <person name="Poulain J."/>
            <person name="Riccioni C."/>
            <person name="Rubini A."/>
            <person name="Sitrit Y."/>
            <person name="Splivallo R."/>
            <person name="Traeger S."/>
            <person name="Wang M."/>
            <person name="Zifcakova L."/>
            <person name="Wipf D."/>
            <person name="Zambonelli A."/>
            <person name="Paolocci F."/>
            <person name="Nowrousian M."/>
            <person name="Ottonello S."/>
            <person name="Baldrian P."/>
            <person name="Spatafora J.W."/>
            <person name="Henrissat B."/>
            <person name="Nagy L.G."/>
            <person name="Aury J.M."/>
            <person name="Wincker P."/>
            <person name="Grigoriev I.V."/>
            <person name="Bonfante P."/>
            <person name="Martin F.M."/>
        </authorList>
    </citation>
    <scope>NUCLEOTIDE SEQUENCE [LARGE SCALE GENOMIC DNA]</scope>
    <source>
        <strain evidence="9 10">CCBAS932</strain>
    </source>
</reference>
<dbReference type="GO" id="GO:0106300">
    <property type="term" value="P:protein-DNA covalent cross-linking repair"/>
    <property type="evidence" value="ECO:0007669"/>
    <property type="project" value="InterPro"/>
</dbReference>
<dbReference type="Pfam" id="PF02586">
    <property type="entry name" value="SRAP"/>
    <property type="match status" value="1"/>
</dbReference>
<dbReference type="AlphaFoldDB" id="A0A3N4KKK3"/>
<protein>
    <submittedName>
        <fullName evidence="9">DUF159-domain-containing protein</fullName>
    </submittedName>
</protein>
<dbReference type="OrthoDB" id="2111841at2759"/>
<gene>
    <name evidence="9" type="ORF">P167DRAFT_566999</name>
</gene>
<evidence type="ECO:0000256" key="1">
    <source>
        <dbReference type="ARBA" id="ARBA00008136"/>
    </source>
</evidence>
<feature type="region of interest" description="Disordered" evidence="8">
    <location>
        <begin position="229"/>
        <end position="282"/>
    </location>
</feature>
<feature type="region of interest" description="Disordered" evidence="8">
    <location>
        <begin position="312"/>
        <end position="427"/>
    </location>
</feature>
<dbReference type="EMBL" id="ML119148">
    <property type="protein sequence ID" value="RPB09822.1"/>
    <property type="molecule type" value="Genomic_DNA"/>
</dbReference>
<keyword evidence="4" id="KW-0378">Hydrolase</keyword>
<keyword evidence="5" id="KW-0190">Covalent protein-DNA linkage</keyword>
<evidence type="ECO:0000256" key="7">
    <source>
        <dbReference type="ARBA" id="ARBA00023239"/>
    </source>
</evidence>
<dbReference type="SUPFAM" id="SSF143081">
    <property type="entry name" value="BB1717-like"/>
    <property type="match status" value="1"/>
</dbReference>
<keyword evidence="3" id="KW-0227">DNA damage</keyword>
<keyword evidence="2" id="KW-0645">Protease</keyword>
<dbReference type="GO" id="GO:0008233">
    <property type="term" value="F:peptidase activity"/>
    <property type="evidence" value="ECO:0007669"/>
    <property type="project" value="UniProtKB-KW"/>
</dbReference>
<comment type="similarity">
    <text evidence="1">Belongs to the SOS response-associated peptidase family.</text>
</comment>
<evidence type="ECO:0000256" key="8">
    <source>
        <dbReference type="SAM" id="MobiDB-lite"/>
    </source>
</evidence>
<keyword evidence="6" id="KW-0238">DNA-binding</keyword>
<dbReference type="Proteomes" id="UP000277580">
    <property type="component" value="Unassembled WGS sequence"/>
</dbReference>
<dbReference type="GO" id="GO:0006508">
    <property type="term" value="P:proteolysis"/>
    <property type="evidence" value="ECO:0007669"/>
    <property type="project" value="UniProtKB-KW"/>
</dbReference>
<proteinExistence type="inferred from homology"/>
<dbReference type="PANTHER" id="PTHR13604:SF0">
    <property type="entry name" value="ABASIC SITE PROCESSING PROTEIN HMCES"/>
    <property type="match status" value="1"/>
</dbReference>
<dbReference type="Gene3D" id="3.90.1680.10">
    <property type="entry name" value="SOS response associated peptidase-like"/>
    <property type="match status" value="1"/>
</dbReference>
<feature type="compositionally biased region" description="Acidic residues" evidence="8">
    <location>
        <begin position="318"/>
        <end position="329"/>
    </location>
</feature>
<feature type="compositionally biased region" description="Basic and acidic residues" evidence="8">
    <location>
        <begin position="255"/>
        <end position="282"/>
    </location>
</feature>
<dbReference type="InterPro" id="IPR003738">
    <property type="entry name" value="SRAP"/>
</dbReference>
<name>A0A3N4KKK3_9PEZI</name>
<evidence type="ECO:0000256" key="5">
    <source>
        <dbReference type="ARBA" id="ARBA00023124"/>
    </source>
</evidence>
<accession>A0A3N4KKK3</accession>
<evidence type="ECO:0000256" key="3">
    <source>
        <dbReference type="ARBA" id="ARBA00022763"/>
    </source>
</evidence>
<organism evidence="9 10">
    <name type="scientific">Morchella conica CCBAS932</name>
    <dbReference type="NCBI Taxonomy" id="1392247"/>
    <lineage>
        <taxon>Eukaryota</taxon>
        <taxon>Fungi</taxon>
        <taxon>Dikarya</taxon>
        <taxon>Ascomycota</taxon>
        <taxon>Pezizomycotina</taxon>
        <taxon>Pezizomycetes</taxon>
        <taxon>Pezizales</taxon>
        <taxon>Morchellaceae</taxon>
        <taxon>Morchella</taxon>
    </lineage>
</organism>
<sequence>MCGSFSPKLLFTTLLHHPFLPSPSAILQLTPAGLIPSWSWPTTTTTSTNTTPTPPTPILTTINCRDTTLRHSIGLWSTLKHTQRCLIPAQGFYEWQKPTSGQQRLPHYIQRRDRRLVYFAGLWESYTPPGGGGTPYYSYTIVTTAAAPAMRFLHERMPVVVEAGSEEMRLWLAPGERWGEGLQGVCVPWGGELEVYRVAMEVGNVKRDESWFVQPVGGLKGGIESFFGRKGKGKGKEEEEADEGEATEGALVVGEKVEKDSDMKAGEEGKHLMPKNDLEDTKDINIKQEADLKTEIPIDDDGWETWPEAFKTEHNPEEEWETWPEEEFKDEASSATNPPEPASGTPENNAPNTTTTTTTTAALKREYDASDVLSPPAKVAKTGETPPWVRSATSNAANRRGGGGGAGRRMGKGVKDGTPMITNFFKK</sequence>